<accession>A0AAW2I5X0</accession>
<proteinExistence type="predicted"/>
<evidence type="ECO:0000256" key="1">
    <source>
        <dbReference type="SAM" id="MobiDB-lite"/>
    </source>
</evidence>
<evidence type="ECO:0000313" key="2">
    <source>
        <dbReference type="EMBL" id="KAL0276865.1"/>
    </source>
</evidence>
<dbReference type="AlphaFoldDB" id="A0AAW2I5X0"/>
<comment type="caution">
    <text evidence="2">The sequence shown here is derived from an EMBL/GenBank/DDBJ whole genome shotgun (WGS) entry which is preliminary data.</text>
</comment>
<reference evidence="2" key="1">
    <citation type="journal article" date="2024" name="Gigascience">
        <title>Chromosome-level genome of the poultry shaft louse Menopon gallinae provides insight into the host-switching and adaptive evolution of parasitic lice.</title>
        <authorList>
            <person name="Xu Y."/>
            <person name="Ma L."/>
            <person name="Liu S."/>
            <person name="Liang Y."/>
            <person name="Liu Q."/>
            <person name="He Z."/>
            <person name="Tian L."/>
            <person name="Duan Y."/>
            <person name="Cai W."/>
            <person name="Li H."/>
            <person name="Song F."/>
        </authorList>
    </citation>
    <scope>NUCLEOTIDE SEQUENCE</scope>
    <source>
        <strain evidence="2">Cailab_2023a</strain>
    </source>
</reference>
<dbReference type="EMBL" id="JARGDH010000002">
    <property type="protein sequence ID" value="KAL0276865.1"/>
    <property type="molecule type" value="Genomic_DNA"/>
</dbReference>
<organism evidence="2">
    <name type="scientific">Menopon gallinae</name>
    <name type="common">poultry shaft louse</name>
    <dbReference type="NCBI Taxonomy" id="328185"/>
    <lineage>
        <taxon>Eukaryota</taxon>
        <taxon>Metazoa</taxon>
        <taxon>Ecdysozoa</taxon>
        <taxon>Arthropoda</taxon>
        <taxon>Hexapoda</taxon>
        <taxon>Insecta</taxon>
        <taxon>Pterygota</taxon>
        <taxon>Neoptera</taxon>
        <taxon>Paraneoptera</taxon>
        <taxon>Psocodea</taxon>
        <taxon>Troctomorpha</taxon>
        <taxon>Phthiraptera</taxon>
        <taxon>Amblycera</taxon>
        <taxon>Menoponidae</taxon>
        <taxon>Menopon</taxon>
    </lineage>
</organism>
<feature type="region of interest" description="Disordered" evidence="1">
    <location>
        <begin position="1"/>
        <end position="48"/>
    </location>
</feature>
<protein>
    <submittedName>
        <fullName evidence="2">Uncharacterized protein</fullName>
    </submittedName>
</protein>
<gene>
    <name evidence="2" type="ORF">PYX00_004338</name>
</gene>
<sequence length="146" mass="15782">MDMTATDGVNSHRWYESPRLNLHQTGSPGLGGQSMTAGIIDPNQSGSGVLNSEVRQNSLGIEGVHGEMSSAVVEHMNNFFAHHHGGLPAGDSQGHRAAAARYYHQSMHTPYAAASHGKSYLLLVLLLLPRSVINKRNVSYITHTLK</sequence>
<name>A0AAW2I5X0_9NEOP</name>